<gene>
    <name evidence="1" type="ORF">Fot_53506</name>
</gene>
<proteinExistence type="predicted"/>
<name>A0ABD1PIV1_9LAMI</name>
<comment type="caution">
    <text evidence="1">The sequence shown here is derived from an EMBL/GenBank/DDBJ whole genome shotgun (WGS) entry which is preliminary data.</text>
</comment>
<evidence type="ECO:0000313" key="1">
    <source>
        <dbReference type="EMBL" id="KAL2463850.1"/>
    </source>
</evidence>
<sequence length="151" mass="15939">MGAQCGGSGSLRKWVDNFSGAQSPSPSTTSARSAIGVRSVIHEECSSKAQSHPLSHRADVCSSKALSNNKLNFRRRKWGALGGELDGGENRWQPRRTVEEEMGLIIAVNGSEVEEEMGGFGGEVEAGGVSSAAVGRRFRAHIGRGRTGVQG</sequence>
<accession>A0ABD1PIV1</accession>
<dbReference type="AlphaFoldDB" id="A0ABD1PIV1"/>
<keyword evidence="2" id="KW-1185">Reference proteome</keyword>
<reference evidence="2" key="1">
    <citation type="submission" date="2024-07" db="EMBL/GenBank/DDBJ databases">
        <title>Two chromosome-level genome assemblies of Korean endemic species Abeliophyllum distichum and Forsythia ovata (Oleaceae).</title>
        <authorList>
            <person name="Jang H."/>
        </authorList>
    </citation>
    <scope>NUCLEOTIDE SEQUENCE [LARGE SCALE GENOMIC DNA]</scope>
</reference>
<protein>
    <submittedName>
        <fullName evidence="1">Uncharacterized protein</fullName>
    </submittedName>
</protein>
<evidence type="ECO:0000313" key="2">
    <source>
        <dbReference type="Proteomes" id="UP001604277"/>
    </source>
</evidence>
<organism evidence="1 2">
    <name type="scientific">Forsythia ovata</name>
    <dbReference type="NCBI Taxonomy" id="205694"/>
    <lineage>
        <taxon>Eukaryota</taxon>
        <taxon>Viridiplantae</taxon>
        <taxon>Streptophyta</taxon>
        <taxon>Embryophyta</taxon>
        <taxon>Tracheophyta</taxon>
        <taxon>Spermatophyta</taxon>
        <taxon>Magnoliopsida</taxon>
        <taxon>eudicotyledons</taxon>
        <taxon>Gunneridae</taxon>
        <taxon>Pentapetalae</taxon>
        <taxon>asterids</taxon>
        <taxon>lamiids</taxon>
        <taxon>Lamiales</taxon>
        <taxon>Oleaceae</taxon>
        <taxon>Forsythieae</taxon>
        <taxon>Forsythia</taxon>
    </lineage>
</organism>
<dbReference type="EMBL" id="JBFOLJ010000019">
    <property type="protein sequence ID" value="KAL2463850.1"/>
    <property type="molecule type" value="Genomic_DNA"/>
</dbReference>
<dbReference type="Proteomes" id="UP001604277">
    <property type="component" value="Unassembled WGS sequence"/>
</dbReference>